<evidence type="ECO:0000313" key="2">
    <source>
        <dbReference type="EMBL" id="CAA9482915.1"/>
    </source>
</evidence>
<keyword evidence="1" id="KW-1133">Transmembrane helix</keyword>
<accession>A0A6J4RVS2</accession>
<dbReference type="Pfam" id="PF10027">
    <property type="entry name" value="DUF2269"/>
    <property type="match status" value="1"/>
</dbReference>
<feature type="transmembrane region" description="Helical" evidence="1">
    <location>
        <begin position="12"/>
        <end position="32"/>
    </location>
</feature>
<protein>
    <recommendedName>
        <fullName evidence="3">Integral membrane protein</fullName>
    </recommendedName>
</protein>
<feature type="transmembrane region" description="Helical" evidence="1">
    <location>
        <begin position="53"/>
        <end position="72"/>
    </location>
</feature>
<keyword evidence="1" id="KW-0472">Membrane</keyword>
<evidence type="ECO:0008006" key="3">
    <source>
        <dbReference type="Google" id="ProtNLM"/>
    </source>
</evidence>
<dbReference type="InterPro" id="IPR018729">
    <property type="entry name" value="DUF2269_transmembrane"/>
</dbReference>
<feature type="transmembrane region" description="Helical" evidence="1">
    <location>
        <begin position="129"/>
        <end position="148"/>
    </location>
</feature>
<sequence>MLALRFYDVVLSLHVAAIVVAFGVVFTYPVVLPWLRRHHPGAMAVVHETQTRLGRHVITPAATVALLAGAYLATDAELWSEPWVTIPFLILVVILGLGGAVLTPTERRLTVLASSGVGSPEYDTGFRRLMTLSRLVAGLVLVAIFLMVTKPGA</sequence>
<name>A0A6J4RVS2_9ACTN</name>
<gene>
    <name evidence="2" type="ORF">AVDCRST_MAG53-868</name>
</gene>
<keyword evidence="1" id="KW-0812">Transmembrane</keyword>
<dbReference type="EMBL" id="CADCVR010000027">
    <property type="protein sequence ID" value="CAA9482915.1"/>
    <property type="molecule type" value="Genomic_DNA"/>
</dbReference>
<feature type="transmembrane region" description="Helical" evidence="1">
    <location>
        <begin position="84"/>
        <end position="102"/>
    </location>
</feature>
<evidence type="ECO:0000256" key="1">
    <source>
        <dbReference type="SAM" id="Phobius"/>
    </source>
</evidence>
<dbReference type="AlphaFoldDB" id="A0A6J4RVS2"/>
<proteinExistence type="predicted"/>
<reference evidence="2" key="1">
    <citation type="submission" date="2020-02" db="EMBL/GenBank/DDBJ databases">
        <authorList>
            <person name="Meier V. D."/>
        </authorList>
    </citation>
    <scope>NUCLEOTIDE SEQUENCE</scope>
    <source>
        <strain evidence="2">AVDCRST_MAG53</strain>
    </source>
</reference>
<organism evidence="2">
    <name type="scientific">uncultured Solirubrobacteraceae bacterium</name>
    <dbReference type="NCBI Taxonomy" id="1162706"/>
    <lineage>
        <taxon>Bacteria</taxon>
        <taxon>Bacillati</taxon>
        <taxon>Actinomycetota</taxon>
        <taxon>Thermoleophilia</taxon>
        <taxon>Solirubrobacterales</taxon>
        <taxon>Solirubrobacteraceae</taxon>
        <taxon>environmental samples</taxon>
    </lineage>
</organism>